<dbReference type="AlphaFoldDB" id="A0A484KVA1"/>
<dbReference type="EMBL" id="OOIL02000657">
    <property type="protein sequence ID" value="VFQ67844.1"/>
    <property type="molecule type" value="Genomic_DNA"/>
</dbReference>
<name>A0A484KVA1_9ASTE</name>
<reference evidence="2 3" key="1">
    <citation type="submission" date="2018-04" db="EMBL/GenBank/DDBJ databases">
        <authorList>
            <person name="Vogel A."/>
        </authorList>
    </citation>
    <scope>NUCLEOTIDE SEQUENCE [LARGE SCALE GENOMIC DNA]</scope>
</reference>
<dbReference type="GO" id="GO:0009507">
    <property type="term" value="C:chloroplast"/>
    <property type="evidence" value="ECO:0007669"/>
    <property type="project" value="TreeGrafter"/>
</dbReference>
<keyword evidence="3" id="KW-1185">Reference proteome</keyword>
<gene>
    <name evidence="2" type="ORF">CCAM_LOCUS9620</name>
</gene>
<dbReference type="PANTHER" id="PTHR47721:SF2">
    <property type="entry name" value="OS01G0235100 PROTEIN"/>
    <property type="match status" value="1"/>
</dbReference>
<organism evidence="2 3">
    <name type="scientific">Cuscuta campestris</name>
    <dbReference type="NCBI Taxonomy" id="132261"/>
    <lineage>
        <taxon>Eukaryota</taxon>
        <taxon>Viridiplantae</taxon>
        <taxon>Streptophyta</taxon>
        <taxon>Embryophyta</taxon>
        <taxon>Tracheophyta</taxon>
        <taxon>Spermatophyta</taxon>
        <taxon>Magnoliopsida</taxon>
        <taxon>eudicotyledons</taxon>
        <taxon>Gunneridae</taxon>
        <taxon>Pentapetalae</taxon>
        <taxon>asterids</taxon>
        <taxon>lamiids</taxon>
        <taxon>Solanales</taxon>
        <taxon>Convolvulaceae</taxon>
        <taxon>Cuscuteae</taxon>
        <taxon>Cuscuta</taxon>
        <taxon>Cuscuta subgen. Grammica</taxon>
        <taxon>Cuscuta sect. Cleistogrammica</taxon>
    </lineage>
</organism>
<sequence>MSTVSTITGRNISLLQVAKPPKREFSFSSPRKRALSYQQTKLSRSSLVYCRNRRKDQKKVKEHTTPNVDDVVLSTHVQDSGSLLSPGGCKGCGKEVAEIGCNGEGRIQGGIATIPGFGWWPIKAYRPCPSFLDSGGKYRRRGQSMDEIASGTGKRGHD</sequence>
<dbReference type="Proteomes" id="UP000595140">
    <property type="component" value="Unassembled WGS sequence"/>
</dbReference>
<accession>A0A484KVA1</accession>
<evidence type="ECO:0000313" key="3">
    <source>
        <dbReference type="Proteomes" id="UP000595140"/>
    </source>
</evidence>
<dbReference type="PANTHER" id="PTHR47721">
    <property type="entry name" value="OS01G0235100 PROTEIN"/>
    <property type="match status" value="1"/>
</dbReference>
<evidence type="ECO:0000256" key="1">
    <source>
        <dbReference type="SAM" id="MobiDB-lite"/>
    </source>
</evidence>
<feature type="region of interest" description="Disordered" evidence="1">
    <location>
        <begin position="136"/>
        <end position="158"/>
    </location>
</feature>
<dbReference type="OrthoDB" id="421474at2759"/>
<protein>
    <submittedName>
        <fullName evidence="2">Uncharacterized protein</fullName>
    </submittedName>
</protein>
<proteinExistence type="predicted"/>
<evidence type="ECO:0000313" key="2">
    <source>
        <dbReference type="EMBL" id="VFQ67844.1"/>
    </source>
</evidence>